<evidence type="ECO:0000313" key="2">
    <source>
        <dbReference type="EMBL" id="OMF57150.1"/>
    </source>
</evidence>
<dbReference type="SUPFAM" id="SSF88713">
    <property type="entry name" value="Glycoside hydrolase/deacetylase"/>
    <property type="match status" value="1"/>
</dbReference>
<dbReference type="AlphaFoldDB" id="A0A1R1EZA8"/>
<dbReference type="GO" id="GO:0006013">
    <property type="term" value="P:mannose metabolic process"/>
    <property type="evidence" value="ECO:0007669"/>
    <property type="project" value="InterPro"/>
</dbReference>
<dbReference type="Gene3D" id="3.20.110.10">
    <property type="entry name" value="Glycoside hydrolase 38, N terminal domain"/>
    <property type="match status" value="1"/>
</dbReference>
<evidence type="ECO:0000259" key="1">
    <source>
        <dbReference type="Pfam" id="PF01074"/>
    </source>
</evidence>
<dbReference type="Proteomes" id="UP000187172">
    <property type="component" value="Unassembled WGS sequence"/>
</dbReference>
<dbReference type="InterPro" id="IPR000602">
    <property type="entry name" value="Glyco_hydro_38_N"/>
</dbReference>
<sequence>MAKIKEILCLHHSHLDIGYTHPQPLLLELQKDYIDEAIRLCLQSEHEPEDSKFRWTCEATYPVMQWLETAASEQISDFRRLLHNGQISIAALPMHTTPLVHTDQLARMLQPVRELRERFGVSIKTAINHDVNGQPWPLSQVLLDAGIEFYITGINVHFGGIPLPRPAVFNWTTPDNRQLLTFLGEHYSLFSQFFHTSQDDTQLMAQGIRDYIDRLEGGDYPYDFVYLTATNPPLYDNNCPDPNLLSLIRRYNAEGHDQKVIFATPEMLLERVRRMPKEQIETHSGDWTDYWNFGAGSSAKETKIVRQTKQNLKKADFLEAIQGAPNLQYTKAKTEAWEQALLYDEHTWGSWGSVNLPDHPLSISMQLHKRVTAYKSADLSAYVYAKQMETVAANPLQSHEPGGVMLVNTSSETQYAEVKVPEYYLGSGRHLAASRVMDFLPYMQEVQSYKSYGTVEMAPFSWKKIPFARLEARLTASSNRISVTEEMIETPFYRMTFNPVSGRIVQLFDKIHQWPMLDEKSPWTLFEFVQESIDGRHNPEHRSTLFPRNVDKGNRSISVWNHEWKAKRAGANRLQAYSVEQTSDSVTYVLQLEAPGVSRLEQRITFSAIHPRICLYASMNKSDIRTPESIYFAFPLQMDQGWRAHYDTAGLLVELDREQLGTACRDWVTVDQTVSIYDQQKGITLACPDAPLVQIGDFHFGKESKQIDRQENPLLLAWAMNNYWDTNFWASQPGEIVLHYELSPFGQFDPVEAYRAGIAAADPIAMNAAVMCDREEEGQWFSQSSGTVVLLYVKPAVDGNGFILTLRNAGTEPSEYTFSVMDREVEAACLVNPLEEVVRQIPSSGKDSQMIMQPGELAYLKVILK</sequence>
<dbReference type="STRING" id="297318.BK138_00505"/>
<dbReference type="CDD" id="cd10791">
    <property type="entry name" value="GH38N_AMII_like_1"/>
    <property type="match status" value="1"/>
</dbReference>
<dbReference type="Pfam" id="PF01074">
    <property type="entry name" value="Glyco_hydro_38N"/>
    <property type="match status" value="1"/>
</dbReference>
<protein>
    <recommendedName>
        <fullName evidence="1">Glycoside hydrolase family 38 N-terminal domain-containing protein</fullName>
    </recommendedName>
</protein>
<organism evidence="2 3">
    <name type="scientific">Paenibacillus rhizosphaerae</name>
    <dbReference type="NCBI Taxonomy" id="297318"/>
    <lineage>
        <taxon>Bacteria</taxon>
        <taxon>Bacillati</taxon>
        <taxon>Bacillota</taxon>
        <taxon>Bacilli</taxon>
        <taxon>Bacillales</taxon>
        <taxon>Paenibacillaceae</taxon>
        <taxon>Paenibacillus</taxon>
    </lineage>
</organism>
<reference evidence="2 3" key="1">
    <citation type="submission" date="2016-11" db="EMBL/GenBank/DDBJ databases">
        <title>Paenibacillus species isolates.</title>
        <authorList>
            <person name="Beno S.M."/>
        </authorList>
    </citation>
    <scope>NUCLEOTIDE SEQUENCE [LARGE SCALE GENOMIC DNA]</scope>
    <source>
        <strain evidence="2 3">FSL R5-0378</strain>
    </source>
</reference>
<dbReference type="EMBL" id="MRTP01000001">
    <property type="protein sequence ID" value="OMF57150.1"/>
    <property type="molecule type" value="Genomic_DNA"/>
</dbReference>
<dbReference type="InterPro" id="IPR027291">
    <property type="entry name" value="Glyco_hydro_38_N_sf"/>
</dbReference>
<comment type="caution">
    <text evidence="2">The sequence shown here is derived from an EMBL/GenBank/DDBJ whole genome shotgun (WGS) entry which is preliminary data.</text>
</comment>
<feature type="domain" description="Glycoside hydrolase family 38 N-terminal" evidence="1">
    <location>
        <begin position="7"/>
        <end position="278"/>
    </location>
</feature>
<proteinExistence type="predicted"/>
<accession>A0A1R1EZA8</accession>
<dbReference type="RefSeq" id="WP_076164578.1">
    <property type="nucleotide sequence ID" value="NZ_MRTP01000001.1"/>
</dbReference>
<evidence type="ECO:0000313" key="3">
    <source>
        <dbReference type="Proteomes" id="UP000187172"/>
    </source>
</evidence>
<keyword evidence="3" id="KW-1185">Reference proteome</keyword>
<name>A0A1R1EZA8_9BACL</name>
<dbReference type="InterPro" id="IPR011330">
    <property type="entry name" value="Glyco_hydro/deAcase_b/a-brl"/>
</dbReference>
<gene>
    <name evidence="2" type="ORF">BK138_00505</name>
</gene>
<dbReference type="GO" id="GO:0004559">
    <property type="term" value="F:alpha-mannosidase activity"/>
    <property type="evidence" value="ECO:0007669"/>
    <property type="project" value="InterPro"/>
</dbReference>